<keyword evidence="2 7" id="KW-0812">Transmembrane</keyword>
<dbReference type="Gene3D" id="3.40.50.300">
    <property type="entry name" value="P-loop containing nucleotide triphosphate hydrolases"/>
    <property type="match status" value="1"/>
</dbReference>
<dbReference type="SUPFAM" id="SSF52540">
    <property type="entry name" value="P-loop containing nucleoside triphosphate hydrolases"/>
    <property type="match status" value="1"/>
</dbReference>
<dbReference type="KEGG" id="slan:GV829_00800"/>
<feature type="domain" description="ABC transporter" evidence="8">
    <location>
        <begin position="276"/>
        <end position="477"/>
    </location>
</feature>
<feature type="transmembrane region" description="Helical" evidence="7">
    <location>
        <begin position="71"/>
        <end position="89"/>
    </location>
</feature>
<keyword evidence="6 7" id="KW-0472">Membrane</keyword>
<dbReference type="SUPFAM" id="SSF90123">
    <property type="entry name" value="ABC transporter transmembrane region"/>
    <property type="match status" value="1"/>
</dbReference>
<accession>A0A6M4AWG6</accession>
<evidence type="ECO:0000256" key="6">
    <source>
        <dbReference type="ARBA" id="ARBA00023136"/>
    </source>
</evidence>
<dbReference type="GO" id="GO:0005886">
    <property type="term" value="C:plasma membrane"/>
    <property type="evidence" value="ECO:0007669"/>
    <property type="project" value="UniProtKB-SubCell"/>
</dbReference>
<gene>
    <name evidence="10" type="ORF">GV829_00800</name>
</gene>
<name>A0A6M4AWG6_9SPHN</name>
<comment type="subcellular location">
    <subcellularLocation>
        <location evidence="1">Cell membrane</location>
        <topology evidence="1">Multi-pass membrane protein</topology>
    </subcellularLocation>
</comment>
<evidence type="ECO:0000256" key="4">
    <source>
        <dbReference type="ARBA" id="ARBA00022840"/>
    </source>
</evidence>
<feature type="transmembrane region" description="Helical" evidence="7">
    <location>
        <begin position="173"/>
        <end position="206"/>
    </location>
</feature>
<evidence type="ECO:0000313" key="10">
    <source>
        <dbReference type="EMBL" id="QJQ33477.1"/>
    </source>
</evidence>
<reference evidence="10 11" key="1">
    <citation type="submission" date="2020-01" db="EMBL/GenBank/DDBJ databases">
        <title>Sphingomonas sp. strain CSW-10.</title>
        <authorList>
            <person name="Chen W.-M."/>
        </authorList>
    </citation>
    <scope>NUCLEOTIDE SEQUENCE [LARGE SCALE GENOMIC DNA]</scope>
    <source>
        <strain evidence="10 11">CSW-10</strain>
    </source>
</reference>
<feature type="domain" description="ABC transmembrane type-1" evidence="9">
    <location>
        <begin position="58"/>
        <end position="243"/>
    </location>
</feature>
<sequence>MAAIGRGALVMQAVQSGLKGAARIKHGLRSRLLPLLVASAPRRGGLRGEDGYILLDAVESLDGYMASYRPLRAVAAVAPFIVIAAVAFASWVAAAIMLATLLPFAVGMALAGMAAAEETRRQQLALERMGSLFGDRVRNLPLIYAYARDDRLVRHLHAAASEVAERTLQVLRLAFLSSAVLEFFAALAVALVAVYCGFSLLGLLPFAAPETLTLTEAMFALALAPEVYLSMRRLAIAYHDKQQGEAALDHIDRERTAAAAMAAPVVADSGFLPGWVELDRLRVVYADGTGIGPVSHRFDGTGLHLITGPSGSGKSSLLAALVGMAPVAQGAINVDGMPCADAALSCGWAGQRTLLLPGSLRDTLLVGPGRDLDDRVNGLLERLGLSPLLARRGGLDMLIDARGSGLSGGERRRIGLARALLSDRPLLLLDEPTADLDANAAAAVLDEIHHHARTRMIIAATHDPALKARCRSQLVLP</sequence>
<dbReference type="InterPro" id="IPR003439">
    <property type="entry name" value="ABC_transporter-like_ATP-bd"/>
</dbReference>
<dbReference type="InterPro" id="IPR017871">
    <property type="entry name" value="ABC_transporter-like_CS"/>
</dbReference>
<dbReference type="InterPro" id="IPR039421">
    <property type="entry name" value="Type_1_exporter"/>
</dbReference>
<dbReference type="Proteomes" id="UP000503018">
    <property type="component" value="Chromosome"/>
</dbReference>
<dbReference type="InterPro" id="IPR027417">
    <property type="entry name" value="P-loop_NTPase"/>
</dbReference>
<dbReference type="PROSITE" id="PS00211">
    <property type="entry name" value="ABC_TRANSPORTER_1"/>
    <property type="match status" value="1"/>
</dbReference>
<dbReference type="SMART" id="SM00382">
    <property type="entry name" value="AAA"/>
    <property type="match status" value="1"/>
</dbReference>
<protein>
    <submittedName>
        <fullName evidence="10">ATP-binding cassette domain-containing protein</fullName>
    </submittedName>
</protein>
<keyword evidence="4 10" id="KW-0067">ATP-binding</keyword>
<dbReference type="Gene3D" id="1.20.1560.10">
    <property type="entry name" value="ABC transporter type 1, transmembrane domain"/>
    <property type="match status" value="1"/>
</dbReference>
<evidence type="ECO:0000259" key="9">
    <source>
        <dbReference type="PROSITE" id="PS50929"/>
    </source>
</evidence>
<evidence type="ECO:0000256" key="3">
    <source>
        <dbReference type="ARBA" id="ARBA00022741"/>
    </source>
</evidence>
<dbReference type="Pfam" id="PF00005">
    <property type="entry name" value="ABC_tran"/>
    <property type="match status" value="1"/>
</dbReference>
<dbReference type="GO" id="GO:0016887">
    <property type="term" value="F:ATP hydrolysis activity"/>
    <property type="evidence" value="ECO:0007669"/>
    <property type="project" value="InterPro"/>
</dbReference>
<dbReference type="AlphaFoldDB" id="A0A6M4AWG6"/>
<keyword evidence="11" id="KW-1185">Reference proteome</keyword>
<dbReference type="PANTHER" id="PTHR24221:SF261">
    <property type="entry name" value="GLUTATHIONE_L-CYSTEINE TRANSPORT SYSTEM ATP-BINDING_PERMEASE PROTEIN CYDD"/>
    <property type="match status" value="1"/>
</dbReference>
<evidence type="ECO:0000259" key="8">
    <source>
        <dbReference type="PROSITE" id="PS50893"/>
    </source>
</evidence>
<evidence type="ECO:0000256" key="5">
    <source>
        <dbReference type="ARBA" id="ARBA00022989"/>
    </source>
</evidence>
<dbReference type="EMBL" id="CP053015">
    <property type="protein sequence ID" value="QJQ33477.1"/>
    <property type="molecule type" value="Genomic_DNA"/>
</dbReference>
<evidence type="ECO:0000313" key="11">
    <source>
        <dbReference type="Proteomes" id="UP000503018"/>
    </source>
</evidence>
<dbReference type="InterPro" id="IPR003593">
    <property type="entry name" value="AAA+_ATPase"/>
</dbReference>
<evidence type="ECO:0000256" key="7">
    <source>
        <dbReference type="SAM" id="Phobius"/>
    </source>
</evidence>
<feature type="transmembrane region" description="Helical" evidence="7">
    <location>
        <begin position="95"/>
        <end position="116"/>
    </location>
</feature>
<dbReference type="GO" id="GO:0005524">
    <property type="term" value="F:ATP binding"/>
    <property type="evidence" value="ECO:0007669"/>
    <property type="project" value="UniProtKB-KW"/>
</dbReference>
<dbReference type="PROSITE" id="PS50893">
    <property type="entry name" value="ABC_TRANSPORTER_2"/>
    <property type="match status" value="1"/>
</dbReference>
<proteinExistence type="predicted"/>
<dbReference type="GO" id="GO:0034040">
    <property type="term" value="F:ATPase-coupled lipid transmembrane transporter activity"/>
    <property type="evidence" value="ECO:0007669"/>
    <property type="project" value="TreeGrafter"/>
</dbReference>
<dbReference type="GO" id="GO:0140359">
    <property type="term" value="F:ABC-type transporter activity"/>
    <property type="evidence" value="ECO:0007669"/>
    <property type="project" value="InterPro"/>
</dbReference>
<dbReference type="InterPro" id="IPR011527">
    <property type="entry name" value="ABC1_TM_dom"/>
</dbReference>
<keyword evidence="5 7" id="KW-1133">Transmembrane helix</keyword>
<dbReference type="PANTHER" id="PTHR24221">
    <property type="entry name" value="ATP-BINDING CASSETTE SUB-FAMILY B"/>
    <property type="match status" value="1"/>
</dbReference>
<keyword evidence="3" id="KW-0547">Nucleotide-binding</keyword>
<evidence type="ECO:0000256" key="1">
    <source>
        <dbReference type="ARBA" id="ARBA00004651"/>
    </source>
</evidence>
<evidence type="ECO:0000256" key="2">
    <source>
        <dbReference type="ARBA" id="ARBA00022692"/>
    </source>
</evidence>
<dbReference type="Pfam" id="PF00664">
    <property type="entry name" value="ABC_membrane"/>
    <property type="match status" value="1"/>
</dbReference>
<dbReference type="InterPro" id="IPR036640">
    <property type="entry name" value="ABC1_TM_sf"/>
</dbReference>
<dbReference type="PROSITE" id="PS50929">
    <property type="entry name" value="ABC_TM1F"/>
    <property type="match status" value="1"/>
</dbReference>
<organism evidence="10 11">
    <name type="scientific">Sphingomonas lacunae</name>
    <dbReference type="NCBI Taxonomy" id="2698828"/>
    <lineage>
        <taxon>Bacteria</taxon>
        <taxon>Pseudomonadati</taxon>
        <taxon>Pseudomonadota</taxon>
        <taxon>Alphaproteobacteria</taxon>
        <taxon>Sphingomonadales</taxon>
        <taxon>Sphingomonadaceae</taxon>
        <taxon>Sphingomonas</taxon>
    </lineage>
</organism>